<accession>A0A177Y280</accession>
<comment type="caution">
    <text evidence="2">The sequence shown here is derived from an EMBL/GenBank/DDBJ whole genome shotgun (WGS) entry which is preliminary data.</text>
</comment>
<sequence>MSTPITSPIKIMVKNTGEVKVHTFISSYEGNNIANATHIIESTNMLVVIDGQFLRPYAKMFREYADSLGKPIGRVYLSHRHPDHWFGLGDAFDDVEIYALPETIEFLKEHGEASREDHISKLGADLAPEKVVIPQNAVYPGLQVVDGVEYVIERVVDTEIDYALTIKLPQYGVYIVQDLLYSGTHLYLTQYIDHWLEILQQMLISDYEVFLPGHGFPADKKEVTENAKYLLAAKQAIDNGLKDEAFKTFMLSRFPERECPAIFDIYIPRLFDGAREY</sequence>
<dbReference type="RefSeq" id="WP_049844707.1">
    <property type="nucleotide sequence ID" value="NZ_LLEI02000021.1"/>
</dbReference>
<dbReference type="EMBL" id="LLEI02000021">
    <property type="protein sequence ID" value="OAJ94921.1"/>
    <property type="molecule type" value="Genomic_DNA"/>
</dbReference>
<evidence type="ECO:0000313" key="2">
    <source>
        <dbReference type="EMBL" id="OAJ94921.1"/>
    </source>
</evidence>
<dbReference type="Gene3D" id="3.60.15.10">
    <property type="entry name" value="Ribonuclease Z/Hydroxyacylglutathione hydrolase-like"/>
    <property type="match status" value="1"/>
</dbReference>
<gene>
    <name evidence="2" type="ORF">APB76_06450</name>
</gene>
<dbReference type="InterPro" id="IPR001279">
    <property type="entry name" value="Metallo-B-lactamas"/>
</dbReference>
<dbReference type="SMART" id="SM00849">
    <property type="entry name" value="Lactamase_B"/>
    <property type="match status" value="1"/>
</dbReference>
<dbReference type="SUPFAM" id="SSF56281">
    <property type="entry name" value="Metallo-hydrolase/oxidoreductase"/>
    <property type="match status" value="1"/>
</dbReference>
<evidence type="ECO:0000259" key="1">
    <source>
        <dbReference type="SMART" id="SM00849"/>
    </source>
</evidence>
<reference evidence="2 3" key="1">
    <citation type="journal article" date="2016" name="Syst. Appl. Microbiol.">
        <title>Vibrio bivalvicida sp. nov., a novel larval pathogen for bivalve molluscs reared in a hatchery.</title>
        <authorList>
            <person name="Dubert J."/>
            <person name="Romalde J.L."/>
            <person name="Prado S."/>
            <person name="Barja J.L."/>
        </authorList>
    </citation>
    <scope>NUCLEOTIDE SEQUENCE [LARGE SCALE GENOMIC DNA]</scope>
    <source>
        <strain evidence="2 3">605</strain>
    </source>
</reference>
<feature type="domain" description="Metallo-beta-lactamase" evidence="1">
    <location>
        <begin position="34"/>
        <end position="214"/>
    </location>
</feature>
<name>A0A177Y280_9VIBR</name>
<protein>
    <submittedName>
        <fullName evidence="2">MBL fold metallo-hydrolase</fullName>
    </submittedName>
</protein>
<dbReference type="GO" id="GO:0016787">
    <property type="term" value="F:hydrolase activity"/>
    <property type="evidence" value="ECO:0007669"/>
    <property type="project" value="UniProtKB-KW"/>
</dbReference>
<dbReference type="AlphaFoldDB" id="A0A177Y280"/>
<keyword evidence="2" id="KW-0378">Hydrolase</keyword>
<evidence type="ECO:0000313" key="3">
    <source>
        <dbReference type="Proteomes" id="UP000078406"/>
    </source>
</evidence>
<dbReference type="InterPro" id="IPR036866">
    <property type="entry name" value="RibonucZ/Hydroxyglut_hydro"/>
</dbReference>
<proteinExistence type="predicted"/>
<dbReference type="Proteomes" id="UP000078406">
    <property type="component" value="Unassembled WGS sequence"/>
</dbReference>
<organism evidence="2 3">
    <name type="scientific">Vibrio bivalvicida</name>
    <dbReference type="NCBI Taxonomy" id="1276888"/>
    <lineage>
        <taxon>Bacteria</taxon>
        <taxon>Pseudomonadati</taxon>
        <taxon>Pseudomonadota</taxon>
        <taxon>Gammaproteobacteria</taxon>
        <taxon>Vibrionales</taxon>
        <taxon>Vibrionaceae</taxon>
        <taxon>Vibrio</taxon>
        <taxon>Vibrio oreintalis group</taxon>
    </lineage>
</organism>